<dbReference type="PROSITE" id="PS50005">
    <property type="entry name" value="TPR"/>
    <property type="match status" value="2"/>
</dbReference>
<comment type="catalytic activity">
    <reaction evidence="1">
        <text>ATP + protein L-histidine = ADP + protein N-phospho-L-histidine.</text>
        <dbReference type="EC" id="2.7.13.3"/>
    </reaction>
</comment>
<keyword evidence="6 12" id="KW-0418">Kinase</keyword>
<evidence type="ECO:0000259" key="11">
    <source>
        <dbReference type="SMART" id="SM00387"/>
    </source>
</evidence>
<dbReference type="EMBL" id="CP002859">
    <property type="protein sequence ID" value="AEI48506.1"/>
    <property type="molecule type" value="Genomic_DNA"/>
</dbReference>
<reference evidence="12 13" key="2">
    <citation type="journal article" date="2012" name="Stand. Genomic Sci.">
        <title>Complete genome sequence of the aquatic bacterium Runella slithyformis type strain (LSU 4(T)).</title>
        <authorList>
            <person name="Copeland A."/>
            <person name="Zhang X."/>
            <person name="Misra M."/>
            <person name="Lapidus A."/>
            <person name="Nolan M."/>
            <person name="Lucas S."/>
            <person name="Deshpande S."/>
            <person name="Cheng J.F."/>
            <person name="Tapia R."/>
            <person name="Goodwin L.A."/>
            <person name="Pitluck S."/>
            <person name="Liolios K."/>
            <person name="Pagani I."/>
            <person name="Ivanova N."/>
            <person name="Mikhailova N."/>
            <person name="Pati A."/>
            <person name="Chen A."/>
            <person name="Palaniappan K."/>
            <person name="Land M."/>
            <person name="Hauser L."/>
            <person name="Pan C."/>
            <person name="Jeffries C.D."/>
            <person name="Detter J.C."/>
            <person name="Brambilla E.M."/>
            <person name="Rohde M."/>
            <person name="Djao O.D."/>
            <person name="Goker M."/>
            <person name="Sikorski J."/>
            <person name="Tindall B.J."/>
            <person name="Woyke T."/>
            <person name="Bristow J."/>
            <person name="Eisen J.A."/>
            <person name="Markowitz V."/>
            <person name="Hugenholtz P."/>
            <person name="Kyrpides N.C."/>
            <person name="Klenk H.P."/>
            <person name="Mavromatis K."/>
        </authorList>
    </citation>
    <scope>NUCLEOTIDE SEQUENCE [LARGE SCALE GENOMIC DNA]</scope>
    <source>
        <strain evidence="13">ATCC 29530 / DSM 19594 / LMG 11500 / NCIMB 11436 / LSU 4</strain>
    </source>
</reference>
<dbReference type="PANTHER" id="PTHR41523:SF8">
    <property type="entry name" value="ETHYLENE RESPONSE SENSOR PROTEIN"/>
    <property type="match status" value="1"/>
</dbReference>
<evidence type="ECO:0000256" key="5">
    <source>
        <dbReference type="ARBA" id="ARBA00022741"/>
    </source>
</evidence>
<name>A0A7U4E5E7_RUNSL</name>
<reference evidence="13" key="1">
    <citation type="submission" date="2011-06" db="EMBL/GenBank/DDBJ databases">
        <title>The complete genome of chromosome of Runella slithyformis DSM 19594.</title>
        <authorList>
            <consortium name="US DOE Joint Genome Institute (JGI-PGF)"/>
            <person name="Lucas S."/>
            <person name="Han J."/>
            <person name="Lapidus A."/>
            <person name="Bruce D."/>
            <person name="Goodwin L."/>
            <person name="Pitluck S."/>
            <person name="Peters L."/>
            <person name="Kyrpides N."/>
            <person name="Mavromatis K."/>
            <person name="Ivanova N."/>
            <person name="Ovchinnikova G."/>
            <person name="Zhang X."/>
            <person name="Misra M."/>
            <person name="Detter J.C."/>
            <person name="Tapia R."/>
            <person name="Han C."/>
            <person name="Land M."/>
            <person name="Hauser L."/>
            <person name="Markowitz V."/>
            <person name="Cheng J.-F."/>
            <person name="Hugenholtz P."/>
            <person name="Woyke T."/>
            <person name="Wu D."/>
            <person name="Tindall B."/>
            <person name="Faehrich R."/>
            <person name="Brambilla E."/>
            <person name="Klenk H.-P."/>
            <person name="Eisen J.A."/>
        </authorList>
    </citation>
    <scope>NUCLEOTIDE SEQUENCE [LARGE SCALE GENOMIC DNA]</scope>
    <source>
        <strain evidence="13">ATCC 29530 / DSM 19594 / LMG 11500 / NCIMB 11436 / LSU 4</strain>
    </source>
</reference>
<dbReference type="KEGG" id="rsi:Runsl_2091"/>
<gene>
    <name evidence="12" type="ordered locus">Runsl_2091</name>
</gene>
<feature type="repeat" description="TPR" evidence="8">
    <location>
        <begin position="282"/>
        <end position="315"/>
    </location>
</feature>
<dbReference type="EC" id="2.7.13.3" evidence="2"/>
<evidence type="ECO:0000256" key="2">
    <source>
        <dbReference type="ARBA" id="ARBA00012438"/>
    </source>
</evidence>
<keyword evidence="9" id="KW-0812">Transmembrane</keyword>
<keyword evidence="3" id="KW-0597">Phosphoprotein</keyword>
<keyword evidence="9" id="KW-1133">Transmembrane helix</keyword>
<dbReference type="RefSeq" id="WP_013927817.1">
    <property type="nucleotide sequence ID" value="NC_015703.1"/>
</dbReference>
<keyword evidence="13" id="KW-1185">Reference proteome</keyword>
<keyword evidence="4" id="KW-0808">Transferase</keyword>
<keyword evidence="10" id="KW-0732">Signal</keyword>
<evidence type="ECO:0000256" key="1">
    <source>
        <dbReference type="ARBA" id="ARBA00000085"/>
    </source>
</evidence>
<keyword evidence="7" id="KW-0067">ATP-binding</keyword>
<keyword evidence="5" id="KW-0547">Nucleotide-binding</keyword>
<dbReference type="SUPFAM" id="SSF55874">
    <property type="entry name" value="ATPase domain of HSP90 chaperone/DNA topoisomerase II/histidine kinase"/>
    <property type="match status" value="1"/>
</dbReference>
<dbReference type="Gene3D" id="1.25.40.10">
    <property type="entry name" value="Tetratricopeptide repeat domain"/>
    <property type="match status" value="2"/>
</dbReference>
<dbReference type="InterPro" id="IPR036890">
    <property type="entry name" value="HATPase_C_sf"/>
</dbReference>
<organism evidence="12 13">
    <name type="scientific">Runella slithyformis (strain ATCC 29530 / DSM 19594 / LMG 11500 / NCIMB 11436 / LSU 4)</name>
    <dbReference type="NCBI Taxonomy" id="761193"/>
    <lineage>
        <taxon>Bacteria</taxon>
        <taxon>Pseudomonadati</taxon>
        <taxon>Bacteroidota</taxon>
        <taxon>Cytophagia</taxon>
        <taxon>Cytophagales</taxon>
        <taxon>Spirosomataceae</taxon>
        <taxon>Runella</taxon>
    </lineage>
</organism>
<keyword evidence="8" id="KW-0802">TPR repeat</keyword>
<dbReference type="AlphaFoldDB" id="A0A7U4E5E7"/>
<dbReference type="Pfam" id="PF13181">
    <property type="entry name" value="TPR_8"/>
    <property type="match status" value="1"/>
</dbReference>
<dbReference type="Proteomes" id="UP000000493">
    <property type="component" value="Chromosome"/>
</dbReference>
<sequence>MNRILIWACISLPVSLLQAQNITVPDSLLRLPYDSLKVRRLSDLAQDFIYSGNFDKARAYLKAADKMNKTVRSVFCDADLVSRYGLFYLHQHDTPKAIEHYLRAYELFERHHFLRGAFLNLQRVGFAYFNEHEYDQAEKYYKKTHQFYLDHTEKLPKIFLAYIFESFAALEGKRNNHALALTFNEKAVQILKKENDEDAYHSGLYNYALKLAHLKRADEAEGYFQEITQYTKKKKDIYLEMYVQKGLAEVYLVKHQPDEAIRVAMHGITLSKSQSEQKEHQKDFHQFLSRAYEQKNDFEKALKYYQSAVALNDSVRDNDKKKAIAKIEAEFQTKQVREVAMINALNRRQMAETQQRFQIEQAEYLAKLSAAKEQQLASIKAQAEIEKARSITEISTKYASSQKEAQIRQLDRENHNKTRQMQWLAAIMGILLLLLGGMVVLYQKVQKQNLVLGAQRNQLTTQNHTISEQSHKLELMMKELHHRVKNNLQIVSSLLNLQTYNLEDPKAVQAIREGQQRIEAMSLIHQRLYHKEHLTTIDMKEYLGNLIESIMRSYGYSPEHFELRLDIRQRELDVELAMPIGLIVNELVTNSFKYAYHLTNQPSLAVSLKNDTGIVLDVRDNGPGIDLVNWQNRKGTFGKKLIKSLSEQLGGEAQIQNEHGTWYHLHIPETRLKPTG</sequence>
<feature type="chain" id="PRO_5031092685" description="histidine kinase" evidence="10">
    <location>
        <begin position="20"/>
        <end position="676"/>
    </location>
</feature>
<dbReference type="Gene3D" id="3.30.450.20">
    <property type="entry name" value="PAS domain"/>
    <property type="match status" value="1"/>
</dbReference>
<dbReference type="SUPFAM" id="SSF48452">
    <property type="entry name" value="TPR-like"/>
    <property type="match status" value="2"/>
</dbReference>
<evidence type="ECO:0000313" key="12">
    <source>
        <dbReference type="EMBL" id="AEI48506.1"/>
    </source>
</evidence>
<dbReference type="InterPro" id="IPR019734">
    <property type="entry name" value="TPR_rpt"/>
</dbReference>
<dbReference type="InterPro" id="IPR011990">
    <property type="entry name" value="TPR-like_helical_dom_sf"/>
</dbReference>
<dbReference type="Gene3D" id="3.30.565.10">
    <property type="entry name" value="Histidine kinase-like ATPase, C-terminal domain"/>
    <property type="match status" value="1"/>
</dbReference>
<evidence type="ECO:0000256" key="7">
    <source>
        <dbReference type="ARBA" id="ARBA00022840"/>
    </source>
</evidence>
<feature type="signal peptide" evidence="10">
    <location>
        <begin position="1"/>
        <end position="19"/>
    </location>
</feature>
<feature type="repeat" description="TPR" evidence="8">
    <location>
        <begin position="78"/>
        <end position="111"/>
    </location>
</feature>
<evidence type="ECO:0000313" key="13">
    <source>
        <dbReference type="Proteomes" id="UP000000493"/>
    </source>
</evidence>
<dbReference type="Pfam" id="PF07568">
    <property type="entry name" value="HisKA_2"/>
    <property type="match status" value="1"/>
</dbReference>
<dbReference type="SMART" id="SM00387">
    <property type="entry name" value="HATPase_c"/>
    <property type="match status" value="1"/>
</dbReference>
<accession>A0A7U4E5E7</accession>
<evidence type="ECO:0000256" key="3">
    <source>
        <dbReference type="ARBA" id="ARBA00022553"/>
    </source>
</evidence>
<evidence type="ECO:0000256" key="6">
    <source>
        <dbReference type="ARBA" id="ARBA00022777"/>
    </source>
</evidence>
<evidence type="ECO:0000256" key="8">
    <source>
        <dbReference type="PROSITE-ProRule" id="PRU00339"/>
    </source>
</evidence>
<evidence type="ECO:0000256" key="4">
    <source>
        <dbReference type="ARBA" id="ARBA00022679"/>
    </source>
</evidence>
<dbReference type="InterPro" id="IPR003594">
    <property type="entry name" value="HATPase_dom"/>
</dbReference>
<dbReference type="GO" id="GO:0004673">
    <property type="term" value="F:protein histidine kinase activity"/>
    <property type="evidence" value="ECO:0007669"/>
    <property type="project" value="UniProtKB-EC"/>
</dbReference>
<evidence type="ECO:0000256" key="9">
    <source>
        <dbReference type="SAM" id="Phobius"/>
    </source>
</evidence>
<dbReference type="PANTHER" id="PTHR41523">
    <property type="entry name" value="TWO-COMPONENT SYSTEM SENSOR PROTEIN"/>
    <property type="match status" value="1"/>
</dbReference>
<keyword evidence="9" id="KW-0472">Membrane</keyword>
<protein>
    <recommendedName>
        <fullName evidence="2">histidine kinase</fullName>
        <ecNumber evidence="2">2.7.13.3</ecNumber>
    </recommendedName>
</protein>
<dbReference type="Pfam" id="PF13432">
    <property type="entry name" value="TPR_16"/>
    <property type="match status" value="1"/>
</dbReference>
<dbReference type="InterPro" id="IPR011495">
    <property type="entry name" value="Sig_transdc_His_kin_sub2_dim/P"/>
</dbReference>
<dbReference type="SMART" id="SM00028">
    <property type="entry name" value="TPR"/>
    <property type="match status" value="6"/>
</dbReference>
<dbReference type="GO" id="GO:0005524">
    <property type="term" value="F:ATP binding"/>
    <property type="evidence" value="ECO:0007669"/>
    <property type="project" value="UniProtKB-KW"/>
</dbReference>
<feature type="domain" description="Histidine kinase/HSP90-like ATPase" evidence="11">
    <location>
        <begin position="575"/>
        <end position="671"/>
    </location>
</feature>
<evidence type="ECO:0000256" key="10">
    <source>
        <dbReference type="SAM" id="SignalP"/>
    </source>
</evidence>
<feature type="transmembrane region" description="Helical" evidence="9">
    <location>
        <begin position="423"/>
        <end position="442"/>
    </location>
</feature>
<proteinExistence type="predicted"/>
<dbReference type="Pfam" id="PF02518">
    <property type="entry name" value="HATPase_c"/>
    <property type="match status" value="1"/>
</dbReference>